<feature type="transmembrane region" description="Helical" evidence="2">
    <location>
        <begin position="24"/>
        <end position="41"/>
    </location>
</feature>
<dbReference type="OrthoDB" id="6257341at2759"/>
<evidence type="ECO:0000256" key="2">
    <source>
        <dbReference type="SAM" id="Phobius"/>
    </source>
</evidence>
<protein>
    <submittedName>
        <fullName evidence="5">Conserved plasma membrane protein</fullName>
    </submittedName>
</protein>
<evidence type="ECO:0000313" key="3">
    <source>
        <dbReference type="EMBL" id="VDM04940.1"/>
    </source>
</evidence>
<evidence type="ECO:0000313" key="4">
    <source>
        <dbReference type="Proteomes" id="UP000275846"/>
    </source>
</evidence>
<keyword evidence="4" id="KW-1185">Reference proteome</keyword>
<feature type="transmembrane region" description="Helical" evidence="2">
    <location>
        <begin position="83"/>
        <end position="103"/>
    </location>
</feature>
<dbReference type="AlphaFoldDB" id="A0A183TQ06"/>
<proteinExistence type="predicted"/>
<organism evidence="5">
    <name type="scientific">Schistocephalus solidus</name>
    <name type="common">Tapeworm</name>
    <dbReference type="NCBI Taxonomy" id="70667"/>
    <lineage>
        <taxon>Eukaryota</taxon>
        <taxon>Metazoa</taxon>
        <taxon>Spiralia</taxon>
        <taxon>Lophotrochozoa</taxon>
        <taxon>Platyhelminthes</taxon>
        <taxon>Cestoda</taxon>
        <taxon>Eucestoda</taxon>
        <taxon>Diphyllobothriidea</taxon>
        <taxon>Diphyllobothriidae</taxon>
        <taxon>Schistocephalus</taxon>
    </lineage>
</organism>
<feature type="region of interest" description="Disordered" evidence="1">
    <location>
        <begin position="178"/>
        <end position="251"/>
    </location>
</feature>
<reference evidence="3 4" key="2">
    <citation type="submission" date="2018-11" db="EMBL/GenBank/DDBJ databases">
        <authorList>
            <consortium name="Pathogen Informatics"/>
        </authorList>
    </citation>
    <scope>NUCLEOTIDE SEQUENCE [LARGE SCALE GENOMIC DNA]</scope>
    <source>
        <strain evidence="3 4">NST_G2</strain>
    </source>
</reference>
<reference evidence="5" key="1">
    <citation type="submission" date="2016-06" db="UniProtKB">
        <authorList>
            <consortium name="WormBaseParasite"/>
        </authorList>
    </citation>
    <scope>IDENTIFICATION</scope>
</reference>
<evidence type="ECO:0000313" key="5">
    <source>
        <dbReference type="WBParaSite" id="SSLN_0001925101-mRNA-1"/>
    </source>
</evidence>
<dbReference type="Proteomes" id="UP000275846">
    <property type="component" value="Unassembled WGS sequence"/>
</dbReference>
<feature type="compositionally biased region" description="Acidic residues" evidence="1">
    <location>
        <begin position="242"/>
        <end position="251"/>
    </location>
</feature>
<name>A0A183TQ06_SCHSO</name>
<dbReference type="WBParaSite" id="SSLN_0001925101-mRNA-1">
    <property type="protein sequence ID" value="SSLN_0001925101-mRNA-1"/>
    <property type="gene ID" value="SSLN_0001925101"/>
</dbReference>
<keyword evidence="2" id="KW-0472">Membrane</keyword>
<evidence type="ECO:0000256" key="1">
    <source>
        <dbReference type="SAM" id="MobiDB-lite"/>
    </source>
</evidence>
<keyword evidence="2" id="KW-1133">Transmembrane helix</keyword>
<gene>
    <name evidence="3" type="ORF">SSLN_LOCUS18554</name>
</gene>
<feature type="compositionally biased region" description="Pro residues" evidence="1">
    <location>
        <begin position="196"/>
        <end position="207"/>
    </location>
</feature>
<accession>A0A183TQ06</accession>
<keyword evidence="2" id="KW-0812">Transmembrane</keyword>
<feature type="transmembrane region" description="Helical" evidence="2">
    <location>
        <begin position="109"/>
        <end position="130"/>
    </location>
</feature>
<dbReference type="EMBL" id="UYSU01044709">
    <property type="protein sequence ID" value="VDM04940.1"/>
    <property type="molecule type" value="Genomic_DNA"/>
</dbReference>
<feature type="transmembrane region" description="Helical" evidence="2">
    <location>
        <begin position="53"/>
        <end position="71"/>
    </location>
</feature>
<sequence length="251" mass="27868">MPLVCLMCTNPGALVPRTAVQRRHIAFGVILLFFSIALMISEAKRPSSAYTGYWVGVASFLPAIGGIILGLKPNRYILITTCVMDFVAALTCVSGAILSLVFFSIQVYAVGWLSVILTTFLLYHAFAIFGELDICCRLAMFELPEEVPEESQRRHHGNNMPAPPIDFIMPNEVRKPPNYDQLSVRGDPPLYDTLTPPLPAPPTPANPNSPEVVEDRRRNRRGRRSRYPPPPSSESRIPPVPEETEGETPRL</sequence>